<evidence type="ECO:0008006" key="4">
    <source>
        <dbReference type="Google" id="ProtNLM"/>
    </source>
</evidence>
<keyword evidence="1" id="KW-0812">Transmembrane</keyword>
<dbReference type="EMBL" id="JH598246">
    <property type="status" value="NOT_ANNOTATED_CDS"/>
    <property type="molecule type" value="Genomic_DNA"/>
</dbReference>
<accession>M4BGY5</accession>
<dbReference type="AlphaFoldDB" id="M4BGY5"/>
<protein>
    <recommendedName>
        <fullName evidence="4">LicD protein</fullName>
    </recommendedName>
</protein>
<keyword evidence="3" id="KW-1185">Reference proteome</keyword>
<name>M4BGY5_HYAAE</name>
<dbReference type="eggNOG" id="ENOG502SK7I">
    <property type="taxonomic scope" value="Eukaryota"/>
</dbReference>
<organism evidence="2 3">
    <name type="scientific">Hyaloperonospora arabidopsidis (strain Emoy2)</name>
    <name type="common">Downy mildew agent</name>
    <name type="synonym">Peronospora arabidopsidis</name>
    <dbReference type="NCBI Taxonomy" id="559515"/>
    <lineage>
        <taxon>Eukaryota</taxon>
        <taxon>Sar</taxon>
        <taxon>Stramenopiles</taxon>
        <taxon>Oomycota</taxon>
        <taxon>Peronosporomycetes</taxon>
        <taxon>Peronosporales</taxon>
        <taxon>Peronosporaceae</taxon>
        <taxon>Hyaloperonospora</taxon>
    </lineage>
</organism>
<reference evidence="2" key="2">
    <citation type="submission" date="2015-06" db="UniProtKB">
        <authorList>
            <consortium name="EnsemblProtists"/>
        </authorList>
    </citation>
    <scope>IDENTIFICATION</scope>
    <source>
        <strain evidence="2">Emoy2</strain>
    </source>
</reference>
<evidence type="ECO:0000313" key="3">
    <source>
        <dbReference type="Proteomes" id="UP000011713"/>
    </source>
</evidence>
<dbReference type="EnsemblProtists" id="HpaT805660">
    <property type="protein sequence ID" value="HpaP805660"/>
    <property type="gene ID" value="HpaG805660"/>
</dbReference>
<feature type="transmembrane region" description="Helical" evidence="1">
    <location>
        <begin position="48"/>
        <end position="65"/>
    </location>
</feature>
<dbReference type="InterPro" id="IPR052613">
    <property type="entry name" value="LicD_transferase"/>
</dbReference>
<dbReference type="PANTHER" id="PTHR13627">
    <property type="entry name" value="FUKUTIN RELATED PROTEIN"/>
    <property type="match status" value="1"/>
</dbReference>
<keyword evidence="1" id="KW-0472">Membrane</keyword>
<evidence type="ECO:0000313" key="2">
    <source>
        <dbReference type="EnsemblProtists" id="HpaP805660"/>
    </source>
</evidence>
<dbReference type="VEuPathDB" id="FungiDB:HpaG805660"/>
<proteinExistence type="predicted"/>
<dbReference type="Proteomes" id="UP000011713">
    <property type="component" value="Unassembled WGS sequence"/>
</dbReference>
<dbReference type="HOGENOM" id="CLU_055052_0_0_1"/>
<keyword evidence="1" id="KW-1133">Transmembrane helix</keyword>
<evidence type="ECO:0000256" key="1">
    <source>
        <dbReference type="SAM" id="Phobius"/>
    </source>
</evidence>
<sequence>MEVKQMEKEVKQTEEEIKEIEEEVNENSPALPIDPDEQGPDRYFRTKAICIPALMLLLVGIVVLGCVTKTQLIVGAPLPVELSVSTQDWCMPNVSNISEIEYHSGHRFYSALKDMSPLEAPIFRGRHRVLCKRGARKRLEYRYCLPISGRLDTPFCMAADRMDLLIVRSPESLCYASVLHMLLVDVYDELKATGNIPLILYGSLLGAVRNGSVIPYTEDIDIGYVDKIRTTRRVRKALRKKGYHMFRYGIWRVCVAPTHPLASRLYDPSLPLTRDYSVPYLDLYGMTNGTEGFYDVAKLAASHGSLVATGKVEPFSQVTINGMPFDTVHDPHFFLTEAYGPNYMTPIPRTKARHRSKTLSPSET</sequence>
<dbReference type="InParanoid" id="M4BGY5"/>
<dbReference type="STRING" id="559515.M4BGY5"/>
<dbReference type="OMA" id="LSNGYWD"/>
<reference evidence="3" key="1">
    <citation type="journal article" date="2010" name="Science">
        <title>Signatures of adaptation to obligate biotrophy in the Hyaloperonospora arabidopsidis genome.</title>
        <authorList>
            <person name="Baxter L."/>
            <person name="Tripathy S."/>
            <person name="Ishaque N."/>
            <person name="Boot N."/>
            <person name="Cabral A."/>
            <person name="Kemen E."/>
            <person name="Thines M."/>
            <person name="Ah-Fong A."/>
            <person name="Anderson R."/>
            <person name="Badejoko W."/>
            <person name="Bittner-Eddy P."/>
            <person name="Boore J.L."/>
            <person name="Chibucos M.C."/>
            <person name="Coates M."/>
            <person name="Dehal P."/>
            <person name="Delehaunty K."/>
            <person name="Dong S."/>
            <person name="Downton P."/>
            <person name="Dumas B."/>
            <person name="Fabro G."/>
            <person name="Fronick C."/>
            <person name="Fuerstenberg S.I."/>
            <person name="Fulton L."/>
            <person name="Gaulin E."/>
            <person name="Govers F."/>
            <person name="Hughes L."/>
            <person name="Humphray S."/>
            <person name="Jiang R.H."/>
            <person name="Judelson H."/>
            <person name="Kamoun S."/>
            <person name="Kyung K."/>
            <person name="Meijer H."/>
            <person name="Minx P."/>
            <person name="Morris P."/>
            <person name="Nelson J."/>
            <person name="Phuntumart V."/>
            <person name="Qutob D."/>
            <person name="Rehmany A."/>
            <person name="Rougon-Cardoso A."/>
            <person name="Ryden P."/>
            <person name="Torto-Alalibo T."/>
            <person name="Studholme D."/>
            <person name="Wang Y."/>
            <person name="Win J."/>
            <person name="Wood J."/>
            <person name="Clifton S.W."/>
            <person name="Rogers J."/>
            <person name="Van den Ackerveken G."/>
            <person name="Jones J.D."/>
            <person name="McDowell J.M."/>
            <person name="Beynon J."/>
            <person name="Tyler B.M."/>
        </authorList>
    </citation>
    <scope>NUCLEOTIDE SEQUENCE [LARGE SCALE GENOMIC DNA]</scope>
    <source>
        <strain evidence="3">Emoy2</strain>
    </source>
</reference>
<dbReference type="PANTHER" id="PTHR13627:SF33">
    <property type="entry name" value="LICD FAMILY PROTEIN"/>
    <property type="match status" value="1"/>
</dbReference>